<accession>A0A5B7KGJ5</accession>
<evidence type="ECO:0000313" key="2">
    <source>
        <dbReference type="Proteomes" id="UP000324222"/>
    </source>
</evidence>
<gene>
    <name evidence="1" type="ORF">E2C01_100104</name>
</gene>
<name>A0A5B7KGJ5_PORTR</name>
<dbReference type="AlphaFoldDB" id="A0A5B7KGJ5"/>
<dbReference type="EMBL" id="VSRR010140961">
    <property type="protein sequence ID" value="MPD04418.1"/>
    <property type="molecule type" value="Genomic_DNA"/>
</dbReference>
<organism evidence="1 2">
    <name type="scientific">Portunus trituberculatus</name>
    <name type="common">Swimming crab</name>
    <name type="synonym">Neptunus trituberculatus</name>
    <dbReference type="NCBI Taxonomy" id="210409"/>
    <lineage>
        <taxon>Eukaryota</taxon>
        <taxon>Metazoa</taxon>
        <taxon>Ecdysozoa</taxon>
        <taxon>Arthropoda</taxon>
        <taxon>Crustacea</taxon>
        <taxon>Multicrustacea</taxon>
        <taxon>Malacostraca</taxon>
        <taxon>Eumalacostraca</taxon>
        <taxon>Eucarida</taxon>
        <taxon>Decapoda</taxon>
        <taxon>Pleocyemata</taxon>
        <taxon>Brachyura</taxon>
        <taxon>Eubrachyura</taxon>
        <taxon>Portunoidea</taxon>
        <taxon>Portunidae</taxon>
        <taxon>Portuninae</taxon>
        <taxon>Portunus</taxon>
    </lineage>
</organism>
<comment type="caution">
    <text evidence="1">The sequence shown here is derived from an EMBL/GenBank/DDBJ whole genome shotgun (WGS) entry which is preliminary data.</text>
</comment>
<keyword evidence="2" id="KW-1185">Reference proteome</keyword>
<sequence>MQRSVRNKYDIEDEDPLNSWPGSLSSVVATRNTLRHCHFTPGCAICLISHEKEEKKEEVEEDEEEVEEG</sequence>
<protein>
    <submittedName>
        <fullName evidence="1">Uncharacterized protein</fullName>
    </submittedName>
</protein>
<evidence type="ECO:0000313" key="1">
    <source>
        <dbReference type="EMBL" id="MPD04418.1"/>
    </source>
</evidence>
<dbReference type="Proteomes" id="UP000324222">
    <property type="component" value="Unassembled WGS sequence"/>
</dbReference>
<reference evidence="1 2" key="1">
    <citation type="submission" date="2019-05" db="EMBL/GenBank/DDBJ databases">
        <title>Another draft genome of Portunus trituberculatus and its Hox gene families provides insights of decapod evolution.</title>
        <authorList>
            <person name="Jeong J.-H."/>
            <person name="Song I."/>
            <person name="Kim S."/>
            <person name="Choi T."/>
            <person name="Kim D."/>
            <person name="Ryu S."/>
            <person name="Kim W."/>
        </authorList>
    </citation>
    <scope>NUCLEOTIDE SEQUENCE [LARGE SCALE GENOMIC DNA]</scope>
    <source>
        <tissue evidence="1">Muscle</tissue>
    </source>
</reference>
<proteinExistence type="predicted"/>